<evidence type="ECO:0000256" key="7">
    <source>
        <dbReference type="SAM" id="MobiDB-lite"/>
    </source>
</evidence>
<evidence type="ECO:0000256" key="5">
    <source>
        <dbReference type="ARBA" id="ARBA00023125"/>
    </source>
</evidence>
<evidence type="ECO:0000313" key="9">
    <source>
        <dbReference type="EMBL" id="SIN70289.1"/>
    </source>
</evidence>
<dbReference type="GO" id="GO:0016757">
    <property type="term" value="F:glycosyltransferase activity"/>
    <property type="evidence" value="ECO:0007669"/>
    <property type="project" value="UniProtKB-UniRule"/>
</dbReference>
<keyword evidence="10" id="KW-1185">Reference proteome</keyword>
<feature type="region of interest" description="Disordered" evidence="7">
    <location>
        <begin position="23"/>
        <end position="60"/>
    </location>
</feature>
<comment type="similarity">
    <text evidence="6">Belongs to the DarT ADP-ribosyltransferase family.</text>
</comment>
<evidence type="ECO:0000256" key="4">
    <source>
        <dbReference type="ARBA" id="ARBA00022695"/>
    </source>
</evidence>
<gene>
    <name evidence="9" type="ORF">SAMN05443544_0238</name>
</gene>
<feature type="domain" description="DarT" evidence="8">
    <location>
        <begin position="70"/>
        <end position="272"/>
    </location>
</feature>
<sequence>MADECKHGFDDGLCAICFPPPEPEAKPAPAPVARSARSTTTRSGRPPARVPGASRPTIAPDAPRLDLKAMRIYHVTHIDNLPPILDAGALLADAAGAVPVVDLAAPHAREYRRGAAIDGTDAVVADYVPFLLTTDAHVWNAVRTATPDPRLGEEAITRAPSDFVIFVSSLTSAQAGKAEVAGTIVVSESDAAVSGTAVATEWADVQRLLQRLHRDEAGAGLDGAELLVRECLPLDDVALIAVANEPVRDRVRAELASAGVRARVAVYPPWFQPTVESAE</sequence>
<comment type="catalytic activity">
    <reaction evidence="6">
        <text>a thymidine in DNA + NAD(+) = an N-(ADP-alpha-D-ribosyl)-thymidine in DNA + nicotinamide + H(+)</text>
        <dbReference type="Rhea" id="RHEA:71651"/>
        <dbReference type="Rhea" id="RHEA-COMP:13556"/>
        <dbReference type="Rhea" id="RHEA-COMP:18051"/>
        <dbReference type="ChEBI" id="CHEBI:15378"/>
        <dbReference type="ChEBI" id="CHEBI:17154"/>
        <dbReference type="ChEBI" id="CHEBI:57540"/>
        <dbReference type="ChEBI" id="CHEBI:137386"/>
        <dbReference type="ChEBI" id="CHEBI:191199"/>
    </reaction>
</comment>
<evidence type="ECO:0000256" key="6">
    <source>
        <dbReference type="PROSITE-ProRule" id="PRU01362"/>
    </source>
</evidence>
<accession>A0A1N6DHI7</accession>
<dbReference type="EMBL" id="FSRJ01000001">
    <property type="protein sequence ID" value="SIN70289.1"/>
    <property type="molecule type" value="Genomic_DNA"/>
</dbReference>
<dbReference type="Proteomes" id="UP000184699">
    <property type="component" value="Unassembled WGS sequence"/>
</dbReference>
<keyword evidence="1 6" id="KW-1277">Toxin-antitoxin system</keyword>
<feature type="binding site" evidence="6">
    <location>
        <position position="91"/>
    </location>
    <ligand>
        <name>NAD(+)</name>
        <dbReference type="ChEBI" id="CHEBI:57540"/>
    </ligand>
</feature>
<keyword evidence="2 6" id="KW-0328">Glycosyltransferase</keyword>
<evidence type="ECO:0000256" key="2">
    <source>
        <dbReference type="ARBA" id="ARBA00022676"/>
    </source>
</evidence>
<name>A0A1N6DHI7_9MICO</name>
<keyword evidence="3 6" id="KW-0808">Transferase</keyword>
<feature type="binding site" evidence="6">
    <location>
        <position position="112"/>
    </location>
    <ligand>
        <name>NAD(+)</name>
        <dbReference type="ChEBI" id="CHEBI:57540"/>
    </ligand>
</feature>
<feature type="active site" evidence="6">
    <location>
        <position position="225"/>
    </location>
</feature>
<keyword evidence="5 6" id="KW-0238">DNA-binding</keyword>
<evidence type="ECO:0000259" key="8">
    <source>
        <dbReference type="PROSITE" id="PS52018"/>
    </source>
</evidence>
<evidence type="ECO:0000313" key="10">
    <source>
        <dbReference type="Proteomes" id="UP000184699"/>
    </source>
</evidence>
<feature type="compositionally biased region" description="Low complexity" evidence="7">
    <location>
        <begin position="31"/>
        <end position="47"/>
    </location>
</feature>
<comment type="caution">
    <text evidence="6">Lacks conserved residue(s) required for the propagation of feature annotation.</text>
</comment>
<dbReference type="AlphaFoldDB" id="A0A1N6DHI7"/>
<dbReference type="PROSITE" id="PS52018">
    <property type="entry name" value="DART"/>
    <property type="match status" value="1"/>
</dbReference>
<feature type="binding site" evidence="6">
    <location>
        <begin position="74"/>
        <end position="76"/>
    </location>
    <ligand>
        <name>NAD(+)</name>
        <dbReference type="ChEBI" id="CHEBI:57540"/>
    </ligand>
</feature>
<proteinExistence type="inferred from homology"/>
<dbReference type="GO" id="GO:0003677">
    <property type="term" value="F:DNA binding"/>
    <property type="evidence" value="ECO:0007669"/>
    <property type="project" value="UniProtKB-UniRule"/>
</dbReference>
<dbReference type="STRING" id="232089.SAMN05443544_0238"/>
<organism evidence="9 10">
    <name type="scientific">Agromyces cerinus subsp. cerinus</name>
    <dbReference type="NCBI Taxonomy" id="232089"/>
    <lineage>
        <taxon>Bacteria</taxon>
        <taxon>Bacillati</taxon>
        <taxon>Actinomycetota</taxon>
        <taxon>Actinomycetes</taxon>
        <taxon>Micrococcales</taxon>
        <taxon>Microbacteriaceae</taxon>
        <taxon>Agromyces</taxon>
    </lineage>
</organism>
<protein>
    <recommendedName>
        <fullName evidence="8">DarT domain-containing protein</fullName>
    </recommendedName>
</protein>
<keyword evidence="4 6" id="KW-0548">Nucleotidyltransferase</keyword>
<dbReference type="GO" id="GO:0016779">
    <property type="term" value="F:nucleotidyltransferase activity"/>
    <property type="evidence" value="ECO:0007669"/>
    <property type="project" value="UniProtKB-UniRule"/>
</dbReference>
<dbReference type="Pfam" id="PF14487">
    <property type="entry name" value="DarT"/>
    <property type="match status" value="1"/>
</dbReference>
<evidence type="ECO:0000256" key="1">
    <source>
        <dbReference type="ARBA" id="ARBA00022649"/>
    </source>
</evidence>
<dbReference type="InterPro" id="IPR029494">
    <property type="entry name" value="DarT"/>
</dbReference>
<reference evidence="10" key="1">
    <citation type="submission" date="2016-11" db="EMBL/GenBank/DDBJ databases">
        <authorList>
            <person name="Varghese N."/>
            <person name="Submissions S."/>
        </authorList>
    </citation>
    <scope>NUCLEOTIDE SEQUENCE [LARGE SCALE GENOMIC DNA]</scope>
    <source>
        <strain evidence="10">DSM 8595</strain>
    </source>
</reference>
<feature type="active site" description="Proton acceptor" evidence="6">
    <location>
        <position position="112"/>
    </location>
</feature>
<evidence type="ECO:0000256" key="3">
    <source>
        <dbReference type="ARBA" id="ARBA00022679"/>
    </source>
</evidence>